<organism evidence="3 4">
    <name type="scientific">Leadbettera azotonutricia (strain ATCC BAA-888 / DSM 13862 / ZAS-9)</name>
    <name type="common">Treponema azotonutricium</name>
    <dbReference type="NCBI Taxonomy" id="545695"/>
    <lineage>
        <taxon>Bacteria</taxon>
        <taxon>Pseudomonadati</taxon>
        <taxon>Spirochaetota</taxon>
        <taxon>Spirochaetia</taxon>
        <taxon>Spirochaetales</taxon>
        <taxon>Breznakiellaceae</taxon>
        <taxon>Leadbettera</taxon>
    </lineage>
</organism>
<dbReference type="HOGENOM" id="CLU_025153_0_0_12"/>
<dbReference type="InParanoid" id="F5Y6S8"/>
<dbReference type="RefSeq" id="WP_015710802.1">
    <property type="nucleotide sequence ID" value="NC_015577.1"/>
</dbReference>
<keyword evidence="1" id="KW-0175">Coiled coil</keyword>
<feature type="coiled-coil region" evidence="1">
    <location>
        <begin position="633"/>
        <end position="660"/>
    </location>
</feature>
<evidence type="ECO:0000256" key="1">
    <source>
        <dbReference type="SAM" id="Coils"/>
    </source>
</evidence>
<dbReference type="eggNOG" id="COG5316">
    <property type="taxonomic scope" value="Bacteria"/>
</dbReference>
<protein>
    <submittedName>
        <fullName evidence="3">Uncharacterized protein</fullName>
    </submittedName>
</protein>
<dbReference type="KEGG" id="taz:TREAZ_1191"/>
<accession>F5Y6S8</accession>
<reference evidence="4" key="1">
    <citation type="submission" date="2009-12" db="EMBL/GenBank/DDBJ databases">
        <title>Complete sequence of Treponema azotonutricium strain ZAS-9.</title>
        <authorList>
            <person name="Tetu S.G."/>
            <person name="Matson E."/>
            <person name="Ren Q."/>
            <person name="Seshadri R."/>
            <person name="Elbourne L."/>
            <person name="Hassan K.A."/>
            <person name="Durkin A."/>
            <person name="Radune D."/>
            <person name="Mohamoud Y."/>
            <person name="Shay R."/>
            <person name="Jin S."/>
            <person name="Zhang X."/>
            <person name="Lucey K."/>
            <person name="Ballor N.R."/>
            <person name="Ottesen E."/>
            <person name="Rosenthal R."/>
            <person name="Allen A."/>
            <person name="Leadbetter J.R."/>
            <person name="Paulsen I.T."/>
        </authorList>
    </citation>
    <scope>NUCLEOTIDE SEQUENCE [LARGE SCALE GENOMIC DNA]</scope>
    <source>
        <strain evidence="4">ATCC BAA-888 / DSM 13862 / ZAS-9</strain>
    </source>
</reference>
<proteinExistence type="predicted"/>
<evidence type="ECO:0000313" key="4">
    <source>
        <dbReference type="Proteomes" id="UP000009222"/>
    </source>
</evidence>
<name>F5Y6S8_LEAAZ</name>
<dbReference type="AlphaFoldDB" id="F5Y6S8"/>
<dbReference type="PANTHER" id="PTHR38075">
    <property type="entry name" value="DUF4139 DOMAIN-CONTAINING PROTEIN"/>
    <property type="match status" value="1"/>
</dbReference>
<dbReference type="PANTHER" id="PTHR38075:SF1">
    <property type="entry name" value="DUF4139 DOMAIN-CONTAINING PROTEIN"/>
    <property type="match status" value="1"/>
</dbReference>
<reference evidence="3 4" key="2">
    <citation type="journal article" date="2011" name="ISME J.">
        <title>RNA-seq reveals cooperative metabolic interactions between two termite-gut spirochete species in co-culture.</title>
        <authorList>
            <person name="Rosenthal A.Z."/>
            <person name="Matson E.G."/>
            <person name="Eldar A."/>
            <person name="Leadbetter J.R."/>
        </authorList>
    </citation>
    <scope>NUCLEOTIDE SEQUENCE [LARGE SCALE GENOMIC DNA]</scope>
    <source>
        <strain evidence="4">ATCC BAA-888 / DSM 13862 / ZAS-9</strain>
    </source>
</reference>
<dbReference type="STRING" id="545695.TREAZ_1191"/>
<keyword evidence="4" id="KW-1185">Reference proteome</keyword>
<evidence type="ECO:0000256" key="2">
    <source>
        <dbReference type="SAM" id="MobiDB-lite"/>
    </source>
</evidence>
<dbReference type="Proteomes" id="UP000009222">
    <property type="component" value="Chromosome"/>
</dbReference>
<sequence length="673" mass="73845">MEGKDLKVERIALFSSGVGFFRHSGSIEKAASINLPFREDAVNDALKSLVVNDPASDFPTVSYSSKEALRQSLKSLKIDPSGSDSIAELLNSMTGAEIEVSVPGPITGRILSTEYREARPGEAYELGEKPVIQNAWLTLVTGQGIKSIALKDIASFSFKDEKINADLNRALDLILGARDKDNVNLLLSLTGEGKREVSLSYVIPTPVWKVGYRLELAGRQPMLQGWAIVDNDSDTDWDGVELSLVTGRPVSFIQNLYAPYRTDRPELPLAIAGIAKARTYESGTEAADAYPSFSRRRSTVREDITQAFASGGMKENSIASNYLGSFNSETDDEIEDEDVSGGAVETAQARDTGDQFEFTLKRPVSLARRGSAMFPLVEAEIEAGKTLVFNGVEAREGGTLHPAISVELVNTTGMKLPAGPISVYDNGYAGDALIEFFPENEKRIISYGDDLTVSGSLACSEEKAITGAAIIPGCLQIKKRYVYTNAYTIRNASSESKKLIIEHPIASGAKLSEPSSYDEKTFTLYRFKMELKPNSETVFTVKEEKPVSASIILNRGNNTSLLEYSTTGGFPEDVCDFLRKAADLKAKEENATVEKEEREGKREKLIEDQERVRKNLESAGSTSPQGQKYLKRMDGIDEKIDSLDEEILSLEKKAQASREEFIKFVGESELREI</sequence>
<evidence type="ECO:0000313" key="3">
    <source>
        <dbReference type="EMBL" id="AEF81278.1"/>
    </source>
</evidence>
<gene>
    <name evidence="3" type="ordered locus">TREAZ_1191</name>
</gene>
<dbReference type="EMBL" id="CP001841">
    <property type="protein sequence ID" value="AEF81278.1"/>
    <property type="molecule type" value="Genomic_DNA"/>
</dbReference>
<feature type="region of interest" description="Disordered" evidence="2">
    <location>
        <begin position="611"/>
        <end position="632"/>
    </location>
</feature>